<dbReference type="RefSeq" id="WP_394824474.1">
    <property type="nucleotide sequence ID" value="NZ_CP089984.1"/>
</dbReference>
<evidence type="ECO:0000256" key="1">
    <source>
        <dbReference type="SAM" id="MobiDB-lite"/>
    </source>
</evidence>
<keyword evidence="3" id="KW-1185">Reference proteome</keyword>
<accession>A0ABZ2M0G7</accession>
<dbReference type="Proteomes" id="UP001370348">
    <property type="component" value="Chromosome"/>
</dbReference>
<organism evidence="2 3">
    <name type="scientific">Pendulispora albinea</name>
    <dbReference type="NCBI Taxonomy" id="2741071"/>
    <lineage>
        <taxon>Bacteria</taxon>
        <taxon>Pseudomonadati</taxon>
        <taxon>Myxococcota</taxon>
        <taxon>Myxococcia</taxon>
        <taxon>Myxococcales</taxon>
        <taxon>Sorangiineae</taxon>
        <taxon>Pendulisporaceae</taxon>
        <taxon>Pendulispora</taxon>
    </lineage>
</organism>
<dbReference type="EMBL" id="CP089984">
    <property type="protein sequence ID" value="WXB14850.1"/>
    <property type="molecule type" value="Genomic_DNA"/>
</dbReference>
<evidence type="ECO:0000313" key="2">
    <source>
        <dbReference type="EMBL" id="WXB14850.1"/>
    </source>
</evidence>
<evidence type="ECO:0000313" key="3">
    <source>
        <dbReference type="Proteomes" id="UP001370348"/>
    </source>
</evidence>
<sequence>MIFRMTMSPFPWRRRSTTLPIDMTPDEKNPVPDPRFHLVRTFSTNRTAVGGRKWAVRDRRADAGVRETTGARTLDFRET</sequence>
<gene>
    <name evidence="2" type="ORF">LZC94_44410</name>
</gene>
<protein>
    <submittedName>
        <fullName evidence="2">Uncharacterized protein</fullName>
    </submittedName>
</protein>
<feature type="compositionally biased region" description="Basic and acidic residues" evidence="1">
    <location>
        <begin position="25"/>
        <end position="36"/>
    </location>
</feature>
<reference evidence="2 3" key="1">
    <citation type="submission" date="2021-12" db="EMBL/GenBank/DDBJ databases">
        <title>Discovery of the Pendulisporaceae a myxobacterial family with distinct sporulation behavior and unique specialized metabolism.</title>
        <authorList>
            <person name="Garcia R."/>
            <person name="Popoff A."/>
            <person name="Bader C.D."/>
            <person name="Loehr J."/>
            <person name="Walesch S."/>
            <person name="Walt C."/>
            <person name="Boldt J."/>
            <person name="Bunk B."/>
            <person name="Haeckl F.J.F.P.J."/>
            <person name="Gunesch A.P."/>
            <person name="Birkelbach J."/>
            <person name="Nuebel U."/>
            <person name="Pietschmann T."/>
            <person name="Bach T."/>
            <person name="Mueller R."/>
        </authorList>
    </citation>
    <scope>NUCLEOTIDE SEQUENCE [LARGE SCALE GENOMIC DNA]</scope>
    <source>
        <strain evidence="2 3">MSr11954</strain>
    </source>
</reference>
<proteinExistence type="predicted"/>
<name>A0ABZ2M0G7_9BACT</name>
<feature type="region of interest" description="Disordered" evidence="1">
    <location>
        <begin position="15"/>
        <end position="36"/>
    </location>
</feature>